<feature type="region of interest" description="Disordered" evidence="2">
    <location>
        <begin position="36"/>
        <end position="70"/>
    </location>
</feature>
<dbReference type="RefSeq" id="WP_160344770.1">
    <property type="nucleotide sequence ID" value="NZ_WSRR01000003.1"/>
</dbReference>
<keyword evidence="3" id="KW-0472">Membrane</keyword>
<keyword evidence="1" id="KW-0175">Coiled coil</keyword>
<evidence type="ECO:0000313" key="4">
    <source>
        <dbReference type="EMBL" id="MVX60304.1"/>
    </source>
</evidence>
<evidence type="ECO:0000313" key="5">
    <source>
        <dbReference type="Proteomes" id="UP000463388"/>
    </source>
</evidence>
<name>A0A6N8JMM4_9ACTN</name>
<sequence length="420" mass="45615">MARKKINHALHIKSHTQGSSNEISFSVLDAAREARDAAERGGSRGAEAGGVSLFTLGRGKKPRPTPEKEQHIVLPEGTPRLPARATSASRSAAVVPRDRTPLRYVPFVVGICVVIALALTIGQTFFQMRSYQSDLRGGLSAQITQINRADEVLIPFDTLVMSQYDTAHFTKTTANQDVSMLDQLTETYRGLVGDIAPVYSELKEAIGKVEAVQPSLSDNSDKEAAHQALVAAQSRLSMLDTGVAIVDEALMATEAYEAARQGWNDIIAADAAVREATALLQDMTEDNVRASIDKTNTALTLLNRAADSFSMAQDSYPGLDLGVFDQYVAKRIESQQAALSADQAYLDRNKELLSQENERYNALEQEAADLAQGLGDDPDVVVVSFYHAAIAEDVEFYEAERLKAGNADTFLRNYLGSDAQ</sequence>
<dbReference type="AlphaFoldDB" id="A0A6N8JMM4"/>
<evidence type="ECO:0000256" key="2">
    <source>
        <dbReference type="SAM" id="MobiDB-lite"/>
    </source>
</evidence>
<protein>
    <submittedName>
        <fullName evidence="4">Uncharacterized protein</fullName>
    </submittedName>
</protein>
<feature type="coiled-coil region" evidence="1">
    <location>
        <begin position="346"/>
        <end position="373"/>
    </location>
</feature>
<evidence type="ECO:0000256" key="1">
    <source>
        <dbReference type="SAM" id="Coils"/>
    </source>
</evidence>
<accession>A0A6N8JMM4</accession>
<dbReference type="OrthoDB" id="3173164at2"/>
<keyword evidence="3" id="KW-0812">Transmembrane</keyword>
<keyword evidence="3" id="KW-1133">Transmembrane helix</keyword>
<proteinExistence type="predicted"/>
<reference evidence="4 5" key="1">
    <citation type="submission" date="2019-12" db="EMBL/GenBank/DDBJ databases">
        <title>Microbes associate with the intestines of laboratory mice.</title>
        <authorList>
            <person name="Navarre W."/>
            <person name="Wong E."/>
        </authorList>
    </citation>
    <scope>NUCLEOTIDE SEQUENCE [LARGE SCALE GENOMIC DNA]</scope>
    <source>
        <strain evidence="4 5">NM66_B29</strain>
    </source>
</reference>
<dbReference type="Proteomes" id="UP000463388">
    <property type="component" value="Unassembled WGS sequence"/>
</dbReference>
<evidence type="ECO:0000256" key="3">
    <source>
        <dbReference type="SAM" id="Phobius"/>
    </source>
</evidence>
<gene>
    <name evidence="4" type="ORF">GKZ27_02335</name>
</gene>
<feature type="transmembrane region" description="Helical" evidence="3">
    <location>
        <begin position="104"/>
        <end position="126"/>
    </location>
</feature>
<keyword evidence="5" id="KW-1185">Reference proteome</keyword>
<dbReference type="EMBL" id="WSRR01000003">
    <property type="protein sequence ID" value="MVX60304.1"/>
    <property type="molecule type" value="Genomic_DNA"/>
</dbReference>
<organism evidence="4 5">
    <name type="scientific">Adlercreutzia mucosicola</name>
    <dbReference type="NCBI Taxonomy" id="580026"/>
    <lineage>
        <taxon>Bacteria</taxon>
        <taxon>Bacillati</taxon>
        <taxon>Actinomycetota</taxon>
        <taxon>Coriobacteriia</taxon>
        <taxon>Eggerthellales</taxon>
        <taxon>Eggerthellaceae</taxon>
        <taxon>Adlercreutzia</taxon>
    </lineage>
</organism>
<comment type="caution">
    <text evidence="4">The sequence shown here is derived from an EMBL/GenBank/DDBJ whole genome shotgun (WGS) entry which is preliminary data.</text>
</comment>